<dbReference type="Proteomes" id="UP000219271">
    <property type="component" value="Unassembled WGS sequence"/>
</dbReference>
<dbReference type="GO" id="GO:0004519">
    <property type="term" value="F:endonuclease activity"/>
    <property type="evidence" value="ECO:0007669"/>
    <property type="project" value="UniProtKB-KW"/>
</dbReference>
<reference evidence="3" key="1">
    <citation type="submission" date="2017-09" db="EMBL/GenBank/DDBJ databases">
        <authorList>
            <person name="Varghese N."/>
            <person name="Submissions S."/>
        </authorList>
    </citation>
    <scope>NUCLEOTIDE SEQUENCE [LARGE SCALE GENOMIC DNA]</scope>
    <source>
        <strain evidence="3">JKS000234</strain>
    </source>
</reference>
<dbReference type="EMBL" id="OCMY01000001">
    <property type="protein sequence ID" value="SOD39707.1"/>
    <property type="molecule type" value="Genomic_DNA"/>
</dbReference>
<dbReference type="SMART" id="SM00507">
    <property type="entry name" value="HNHc"/>
    <property type="match status" value="1"/>
</dbReference>
<evidence type="ECO:0000259" key="1">
    <source>
        <dbReference type="SMART" id="SM00507"/>
    </source>
</evidence>
<keyword evidence="3" id="KW-1185">Reference proteome</keyword>
<dbReference type="Pfam" id="PF01844">
    <property type="entry name" value="HNH"/>
    <property type="match status" value="1"/>
</dbReference>
<dbReference type="AlphaFoldDB" id="A0A286C019"/>
<dbReference type="GO" id="GO:0008270">
    <property type="term" value="F:zinc ion binding"/>
    <property type="evidence" value="ECO:0007669"/>
    <property type="project" value="InterPro"/>
</dbReference>
<name>A0A286C019_9GAMM</name>
<keyword evidence="2" id="KW-0255">Endonuclease</keyword>
<protein>
    <submittedName>
        <fullName evidence="2">HNH endonuclease</fullName>
    </submittedName>
</protein>
<keyword evidence="2" id="KW-0378">Hydrolase</keyword>
<dbReference type="GO" id="GO:0003676">
    <property type="term" value="F:nucleic acid binding"/>
    <property type="evidence" value="ECO:0007669"/>
    <property type="project" value="InterPro"/>
</dbReference>
<evidence type="ECO:0000313" key="3">
    <source>
        <dbReference type="Proteomes" id="UP000219271"/>
    </source>
</evidence>
<dbReference type="InterPro" id="IPR002711">
    <property type="entry name" value="HNH"/>
</dbReference>
<dbReference type="Gene3D" id="1.10.30.50">
    <property type="match status" value="1"/>
</dbReference>
<dbReference type="CDD" id="cd00085">
    <property type="entry name" value="HNHc"/>
    <property type="match status" value="1"/>
</dbReference>
<dbReference type="InterPro" id="IPR003615">
    <property type="entry name" value="HNH_nuc"/>
</dbReference>
<accession>A0A286C019</accession>
<evidence type="ECO:0000313" key="2">
    <source>
        <dbReference type="EMBL" id="SOD39707.1"/>
    </source>
</evidence>
<proteinExistence type="predicted"/>
<gene>
    <name evidence="2" type="ORF">SAMN06273570_4161</name>
</gene>
<organism evidence="2 3">
    <name type="scientific">Candidatus Pantoea floridensis</name>
    <dbReference type="NCBI Taxonomy" id="1938870"/>
    <lineage>
        <taxon>Bacteria</taxon>
        <taxon>Pseudomonadati</taxon>
        <taxon>Pseudomonadota</taxon>
        <taxon>Gammaproteobacteria</taxon>
        <taxon>Enterobacterales</taxon>
        <taxon>Erwiniaceae</taxon>
        <taxon>Pantoea</taxon>
    </lineage>
</organism>
<feature type="domain" description="HNH nuclease" evidence="1">
    <location>
        <begin position="30"/>
        <end position="86"/>
    </location>
</feature>
<sequence length="95" mass="10916">MKPRLSNLNPHRLKTLKVADKRITGVTLQQRRLKMWKADPRCAICGKLTEYPHGFELDHITPLYLGGEDILENTQILCCGPDGCHKKKTKSDFKR</sequence>
<keyword evidence="2" id="KW-0540">Nuclease</keyword>